<keyword evidence="2" id="KW-1185">Reference proteome</keyword>
<dbReference type="Gene3D" id="1.20.120.330">
    <property type="entry name" value="Nucleotidyltransferases domain 2"/>
    <property type="match status" value="1"/>
</dbReference>
<organism evidence="1 2">
    <name type="scientific">Kribbella lupini</name>
    <dbReference type="NCBI Taxonomy" id="291602"/>
    <lineage>
        <taxon>Bacteria</taxon>
        <taxon>Bacillati</taxon>
        <taxon>Actinomycetota</taxon>
        <taxon>Actinomycetes</taxon>
        <taxon>Propionibacteriales</taxon>
        <taxon>Kribbellaceae</taxon>
        <taxon>Kribbella</taxon>
    </lineage>
</organism>
<gene>
    <name evidence="1" type="ORF">GCM10009741_02950</name>
</gene>
<proteinExistence type="predicted"/>
<accession>A0ABN2A1L2</accession>
<dbReference type="Proteomes" id="UP001500363">
    <property type="component" value="Unassembled WGS sequence"/>
</dbReference>
<protein>
    <recommendedName>
        <fullName evidence="3">Streptomycin adenylyltransferase</fullName>
    </recommendedName>
</protein>
<evidence type="ECO:0008006" key="3">
    <source>
        <dbReference type="Google" id="ProtNLM"/>
    </source>
</evidence>
<sequence>MVGELIDRVPEQFRGVAGGVVAAAARDRRFLAVLVNGSVANGQPDEWSDLDLVIVCADSYRHETVAQAKDFAAAVGPLLVAFTGEHVGEPRLLIALYGPPVIHVDLKFIGLSDLDERVEDGLVLWQRDDSVQRRLDATQAAWPQPDAQWVEDRFWVWIHYVAAKVGRGELFEAVDGLGLIRSAALVPSIVATRTDRPAGVRRVEQLAPSLVPALARTVALPDRADCLRALRAAVELYLEVRDSGVIRRNEARKAVVAYLDGLA</sequence>
<comment type="caution">
    <text evidence="1">The sequence shown here is derived from an EMBL/GenBank/DDBJ whole genome shotgun (WGS) entry which is preliminary data.</text>
</comment>
<name>A0ABN2A1L2_9ACTN</name>
<dbReference type="InterPro" id="IPR043519">
    <property type="entry name" value="NT_sf"/>
</dbReference>
<evidence type="ECO:0000313" key="1">
    <source>
        <dbReference type="EMBL" id="GAA1509462.1"/>
    </source>
</evidence>
<dbReference type="InterPro" id="IPR007530">
    <property type="entry name" value="Aminoglycoside_adenylylTfrase"/>
</dbReference>
<dbReference type="EMBL" id="BAAANC010000001">
    <property type="protein sequence ID" value="GAA1509462.1"/>
    <property type="molecule type" value="Genomic_DNA"/>
</dbReference>
<dbReference type="Pfam" id="PF04439">
    <property type="entry name" value="Adenyl_transf"/>
    <property type="match status" value="1"/>
</dbReference>
<dbReference type="SUPFAM" id="SSF81301">
    <property type="entry name" value="Nucleotidyltransferase"/>
    <property type="match status" value="1"/>
</dbReference>
<evidence type="ECO:0000313" key="2">
    <source>
        <dbReference type="Proteomes" id="UP001500363"/>
    </source>
</evidence>
<dbReference type="Gene3D" id="3.30.460.10">
    <property type="entry name" value="Beta Polymerase, domain 2"/>
    <property type="match status" value="1"/>
</dbReference>
<reference evidence="1 2" key="1">
    <citation type="journal article" date="2019" name="Int. J. Syst. Evol. Microbiol.">
        <title>The Global Catalogue of Microorganisms (GCM) 10K type strain sequencing project: providing services to taxonomists for standard genome sequencing and annotation.</title>
        <authorList>
            <consortium name="The Broad Institute Genomics Platform"/>
            <consortium name="The Broad Institute Genome Sequencing Center for Infectious Disease"/>
            <person name="Wu L."/>
            <person name="Ma J."/>
        </authorList>
    </citation>
    <scope>NUCLEOTIDE SEQUENCE [LARGE SCALE GENOMIC DNA]</scope>
    <source>
        <strain evidence="1 2">JCM 14303</strain>
    </source>
</reference>